<reference evidence="9 10" key="1">
    <citation type="submission" date="2018-11" db="EMBL/GenBank/DDBJ databases">
        <title>Rhizobium chutanense sp. nov., isolated from root nodules of Phaseolus vulgaris in China.</title>
        <authorList>
            <person name="Huo Y."/>
        </authorList>
    </citation>
    <scope>NUCLEOTIDE SEQUENCE [LARGE SCALE GENOMIC DNA]</scope>
    <source>
        <strain evidence="9 10">C16</strain>
    </source>
</reference>
<sequence length="309" mass="34086">MTTNSITAAQGRRRRKKTRTAEDFVAIGAMATPILLLLLFIGIPAAVLLATAFTDYSPGIATKFIGWKNFTTLFNSSVFYTILLRNIVYVIGVVSLQLLVALGIALILDNDLRYRRIWMALLIAPFAISPVVGVVIWKNLLDPSYGLVNYVISSLGLPPVPWMSTPLTSMIAVVIVAVWRGFPFIAIILFAALRGIPDEVKEAARMDGANSFQVFWYVKLPFIMPALSIMALFETIFAVREFDTIQTMTGGGPGTSTSLLSHYLYRTAFGTFRFGMGASVGWVMLALTMAMAALIIWRAYRDMFPKSKA</sequence>
<protein>
    <submittedName>
        <fullName evidence="9">Sugar ABC transporter permease</fullName>
    </submittedName>
</protein>
<feature type="transmembrane region" description="Helical" evidence="7">
    <location>
        <begin position="167"/>
        <end position="193"/>
    </location>
</feature>
<dbReference type="Gene3D" id="1.10.3720.10">
    <property type="entry name" value="MetI-like"/>
    <property type="match status" value="1"/>
</dbReference>
<comment type="similarity">
    <text evidence="7">Belongs to the binding-protein-dependent transport system permease family.</text>
</comment>
<evidence type="ECO:0000256" key="2">
    <source>
        <dbReference type="ARBA" id="ARBA00022448"/>
    </source>
</evidence>
<dbReference type="Pfam" id="PF00528">
    <property type="entry name" value="BPD_transp_1"/>
    <property type="match status" value="1"/>
</dbReference>
<feature type="transmembrane region" description="Helical" evidence="7">
    <location>
        <begin position="24"/>
        <end position="49"/>
    </location>
</feature>
<evidence type="ECO:0000256" key="4">
    <source>
        <dbReference type="ARBA" id="ARBA00022692"/>
    </source>
</evidence>
<comment type="subcellular location">
    <subcellularLocation>
        <location evidence="1 7">Cell membrane</location>
        <topology evidence="1 7">Multi-pass membrane protein</topology>
    </subcellularLocation>
</comment>
<comment type="caution">
    <text evidence="9">The sequence shown here is derived from an EMBL/GenBank/DDBJ whole genome shotgun (WGS) entry which is preliminary data.</text>
</comment>
<dbReference type="AlphaFoldDB" id="A0A3S0QNJ4"/>
<organism evidence="9 10">
    <name type="scientific">Rhizobium chutanense</name>
    <dbReference type="NCBI Taxonomy" id="2035448"/>
    <lineage>
        <taxon>Bacteria</taxon>
        <taxon>Pseudomonadati</taxon>
        <taxon>Pseudomonadota</taxon>
        <taxon>Alphaproteobacteria</taxon>
        <taxon>Hyphomicrobiales</taxon>
        <taxon>Rhizobiaceae</taxon>
        <taxon>Rhizobium/Agrobacterium group</taxon>
        <taxon>Rhizobium</taxon>
    </lineage>
</organism>
<evidence type="ECO:0000256" key="1">
    <source>
        <dbReference type="ARBA" id="ARBA00004651"/>
    </source>
</evidence>
<feature type="transmembrane region" description="Helical" evidence="7">
    <location>
        <begin position="214"/>
        <end position="233"/>
    </location>
</feature>
<feature type="transmembrane region" description="Helical" evidence="7">
    <location>
        <begin position="87"/>
        <end position="108"/>
    </location>
</feature>
<feature type="domain" description="ABC transmembrane type-1" evidence="8">
    <location>
        <begin position="83"/>
        <end position="295"/>
    </location>
</feature>
<dbReference type="EMBL" id="RJTJ01000003">
    <property type="protein sequence ID" value="RUM08789.1"/>
    <property type="molecule type" value="Genomic_DNA"/>
</dbReference>
<keyword evidence="2 7" id="KW-0813">Transport</keyword>
<feature type="transmembrane region" description="Helical" evidence="7">
    <location>
        <begin position="117"/>
        <end position="137"/>
    </location>
</feature>
<dbReference type="InterPro" id="IPR000515">
    <property type="entry name" value="MetI-like"/>
</dbReference>
<evidence type="ECO:0000259" key="8">
    <source>
        <dbReference type="PROSITE" id="PS50928"/>
    </source>
</evidence>
<keyword evidence="5 7" id="KW-1133">Transmembrane helix</keyword>
<dbReference type="GO" id="GO:0055085">
    <property type="term" value="P:transmembrane transport"/>
    <property type="evidence" value="ECO:0007669"/>
    <property type="project" value="InterPro"/>
</dbReference>
<keyword evidence="4 7" id="KW-0812">Transmembrane</keyword>
<dbReference type="SUPFAM" id="SSF161098">
    <property type="entry name" value="MetI-like"/>
    <property type="match status" value="1"/>
</dbReference>
<evidence type="ECO:0000313" key="10">
    <source>
        <dbReference type="Proteomes" id="UP000278081"/>
    </source>
</evidence>
<dbReference type="CDD" id="cd06261">
    <property type="entry name" value="TM_PBP2"/>
    <property type="match status" value="1"/>
</dbReference>
<keyword evidence="3" id="KW-1003">Cell membrane</keyword>
<dbReference type="RefSeq" id="WP_126907817.1">
    <property type="nucleotide sequence ID" value="NZ_ML133750.1"/>
</dbReference>
<name>A0A3S0QNJ4_9HYPH</name>
<dbReference type="OrthoDB" id="7939379at2"/>
<feature type="transmembrane region" description="Helical" evidence="7">
    <location>
        <begin position="280"/>
        <end position="300"/>
    </location>
</feature>
<evidence type="ECO:0000256" key="3">
    <source>
        <dbReference type="ARBA" id="ARBA00022475"/>
    </source>
</evidence>
<evidence type="ECO:0000256" key="6">
    <source>
        <dbReference type="ARBA" id="ARBA00023136"/>
    </source>
</evidence>
<evidence type="ECO:0000256" key="7">
    <source>
        <dbReference type="RuleBase" id="RU363032"/>
    </source>
</evidence>
<dbReference type="InterPro" id="IPR035906">
    <property type="entry name" value="MetI-like_sf"/>
</dbReference>
<proteinExistence type="inferred from homology"/>
<keyword evidence="6 7" id="KW-0472">Membrane</keyword>
<gene>
    <name evidence="9" type="ORF">EFR84_04360</name>
</gene>
<dbReference type="PANTHER" id="PTHR43005:SF1">
    <property type="entry name" value="SPERMIDINE_PUTRESCINE TRANSPORT SYSTEM PERMEASE PROTEIN"/>
    <property type="match status" value="1"/>
</dbReference>
<evidence type="ECO:0000313" key="9">
    <source>
        <dbReference type="EMBL" id="RUM08789.1"/>
    </source>
</evidence>
<dbReference type="PROSITE" id="PS50928">
    <property type="entry name" value="ABC_TM1"/>
    <property type="match status" value="1"/>
</dbReference>
<dbReference type="GO" id="GO:0005886">
    <property type="term" value="C:plasma membrane"/>
    <property type="evidence" value="ECO:0007669"/>
    <property type="project" value="UniProtKB-SubCell"/>
</dbReference>
<dbReference type="Proteomes" id="UP000278081">
    <property type="component" value="Unassembled WGS sequence"/>
</dbReference>
<accession>A0A3S0QNJ4</accession>
<dbReference type="PANTHER" id="PTHR43005">
    <property type="entry name" value="BLR7065 PROTEIN"/>
    <property type="match status" value="1"/>
</dbReference>
<evidence type="ECO:0000256" key="5">
    <source>
        <dbReference type="ARBA" id="ARBA00022989"/>
    </source>
</evidence>